<dbReference type="EMBL" id="LRQV01000039">
    <property type="protein sequence ID" value="KXK61532.1"/>
    <property type="molecule type" value="Genomic_DNA"/>
</dbReference>
<dbReference type="InterPro" id="IPR037133">
    <property type="entry name" value="THP_succinylTrfase_N_sf"/>
</dbReference>
<dbReference type="SUPFAM" id="SSF51161">
    <property type="entry name" value="Trimeric LpxA-like enzymes"/>
    <property type="match status" value="1"/>
</dbReference>
<comment type="similarity">
    <text evidence="1">Belongs to the transferase hexapeptide repeat family.</text>
</comment>
<name>A0A136PSW0_9ACTN</name>
<dbReference type="OrthoDB" id="9775362at2"/>
<keyword evidence="4" id="KW-1185">Reference proteome</keyword>
<comment type="caution">
    <text evidence="3">The sequence shown here is derived from an EMBL/GenBank/DDBJ whole genome shotgun (WGS) entry which is preliminary data.</text>
</comment>
<proteinExistence type="inferred from homology"/>
<dbReference type="GO" id="GO:0016740">
    <property type="term" value="F:transferase activity"/>
    <property type="evidence" value="ECO:0007669"/>
    <property type="project" value="UniProtKB-KW"/>
</dbReference>
<dbReference type="CDD" id="cd03350">
    <property type="entry name" value="LbH_THP_succinylT"/>
    <property type="match status" value="1"/>
</dbReference>
<dbReference type="Pfam" id="PF14805">
    <property type="entry name" value="THDPS_N_2"/>
    <property type="match status" value="1"/>
</dbReference>
<dbReference type="Proteomes" id="UP000070620">
    <property type="component" value="Unassembled WGS sequence"/>
</dbReference>
<dbReference type="NCBIfam" id="NF008808">
    <property type="entry name" value="PRK11830.1"/>
    <property type="match status" value="1"/>
</dbReference>
<evidence type="ECO:0000313" key="4">
    <source>
        <dbReference type="Proteomes" id="UP000070620"/>
    </source>
</evidence>
<dbReference type="Pfam" id="PF14602">
    <property type="entry name" value="Hexapep_2"/>
    <property type="match status" value="1"/>
</dbReference>
<evidence type="ECO:0000259" key="2">
    <source>
        <dbReference type="Pfam" id="PF14805"/>
    </source>
</evidence>
<dbReference type="AlphaFoldDB" id="A0A136PSW0"/>
<dbReference type="Gene3D" id="1.10.166.10">
    <property type="entry name" value="Tetrahydrodipicolinate-N-succinyltransferase, N-terminal domain"/>
    <property type="match status" value="1"/>
</dbReference>
<protein>
    <submittedName>
        <fullName evidence="3">2,3,4,5-tetrahydropyridine-2,6-dicarboxylate N-succinyltransferase</fullName>
    </submittedName>
</protein>
<evidence type="ECO:0000256" key="1">
    <source>
        <dbReference type="ARBA" id="ARBA00007274"/>
    </source>
</evidence>
<organism evidence="3 4">
    <name type="scientific">Micromonospora rosaria</name>
    <dbReference type="NCBI Taxonomy" id="47874"/>
    <lineage>
        <taxon>Bacteria</taxon>
        <taxon>Bacillati</taxon>
        <taxon>Actinomycetota</taxon>
        <taxon>Actinomycetes</taxon>
        <taxon>Micromonosporales</taxon>
        <taxon>Micromonosporaceae</taxon>
        <taxon>Micromonospora</taxon>
    </lineage>
</organism>
<dbReference type="InterPro" id="IPR023180">
    <property type="entry name" value="THP_succinylTrfase_dom1"/>
</dbReference>
<reference evidence="3 4" key="1">
    <citation type="submission" date="2016-01" db="EMBL/GenBank/DDBJ databases">
        <title>Whole genome sequence and analysis of Micromonospora rosaria DSM 803, which can produce antibacterial substance rosamicin.</title>
        <authorList>
            <person name="Yang H."/>
            <person name="He X."/>
            <person name="Zhu D."/>
        </authorList>
    </citation>
    <scope>NUCLEOTIDE SEQUENCE [LARGE SCALE GENOMIC DNA]</scope>
    <source>
        <strain evidence="3 4">DSM 803</strain>
    </source>
</reference>
<dbReference type="InterPro" id="IPR001451">
    <property type="entry name" value="Hexapep"/>
</dbReference>
<evidence type="ECO:0000313" key="3">
    <source>
        <dbReference type="EMBL" id="KXK61532.1"/>
    </source>
</evidence>
<dbReference type="RefSeq" id="WP_067364912.1">
    <property type="nucleotide sequence ID" value="NZ_JBIUBN010000013.1"/>
</dbReference>
<dbReference type="InterPro" id="IPR011004">
    <property type="entry name" value="Trimer_LpxA-like_sf"/>
</dbReference>
<dbReference type="Gene3D" id="2.160.10.10">
    <property type="entry name" value="Hexapeptide repeat proteins"/>
    <property type="match status" value="1"/>
</dbReference>
<accession>A0A136PSW0</accession>
<sequence>MSDAQARQYVGDAFARRDRLTPDEVTALRPYVTDGMARLDRGELRAARPQDGDWVVDPYVKQVILLSFLTHPNAAAQAGPGRPKTYDKVPLKFEEWEEGDFEKSRLRVVPGAVVRYGAYVAPGAVLMPSFVNVGAYVGAGTMVDTWATVGSCAQIGERCHISGGAGIGGVLEPIGDNPVVIEDDVFVGARSEVAEGVRVRTGAVIGMGVYLGRSTPIVDRATGEVSYGEVPENAVVVAGARATAQQPGLSVYAAVIVKYADERTRGRTALNDLVRD</sequence>
<keyword evidence="3" id="KW-0808">Transferase</keyword>
<feature type="domain" description="Tetrahydrodipicolinate-N-succinyltransferase chain A" evidence="2">
    <location>
        <begin position="8"/>
        <end position="68"/>
    </location>
</feature>
<gene>
    <name evidence="3" type="ORF">AWW66_13165</name>
</gene>